<proteinExistence type="inferred from homology"/>
<dbReference type="SUPFAM" id="SSF55637">
    <property type="entry name" value="Cell cycle regulatory proteins"/>
    <property type="match status" value="2"/>
</dbReference>
<dbReference type="PROSITE" id="PS00945">
    <property type="entry name" value="CKS_2"/>
    <property type="match status" value="1"/>
</dbReference>
<dbReference type="GO" id="GO:0051301">
    <property type="term" value="P:cell division"/>
    <property type="evidence" value="ECO:0007669"/>
    <property type="project" value="UniProtKB-UniRule"/>
</dbReference>
<evidence type="ECO:0000313" key="7">
    <source>
        <dbReference type="Proteomes" id="UP000717515"/>
    </source>
</evidence>
<evidence type="ECO:0000256" key="1">
    <source>
        <dbReference type="ARBA" id="ARBA00007782"/>
    </source>
</evidence>
<accession>A0A9P8IFF2</accession>
<dbReference type="EMBL" id="JAIFTL010000005">
    <property type="protein sequence ID" value="KAG9327377.1"/>
    <property type="molecule type" value="Genomic_DNA"/>
</dbReference>
<organism evidence="6 7">
    <name type="scientific">Mortierella alpina</name>
    <name type="common">Oleaginous fungus</name>
    <name type="synonym">Mortierella renispora</name>
    <dbReference type="NCBI Taxonomy" id="64518"/>
    <lineage>
        <taxon>Eukaryota</taxon>
        <taxon>Fungi</taxon>
        <taxon>Fungi incertae sedis</taxon>
        <taxon>Mucoromycota</taxon>
        <taxon>Mortierellomycotina</taxon>
        <taxon>Mortierellomycetes</taxon>
        <taxon>Mortierellales</taxon>
        <taxon>Mortierellaceae</taxon>
        <taxon>Mortierella</taxon>
    </lineage>
</organism>
<dbReference type="GO" id="GO:0016538">
    <property type="term" value="F:cyclin-dependent protein serine/threonine kinase regulator activity"/>
    <property type="evidence" value="ECO:0007669"/>
    <property type="project" value="InterPro"/>
</dbReference>
<gene>
    <name evidence="6" type="ORF">KVV02_005953</name>
</gene>
<dbReference type="Proteomes" id="UP000717515">
    <property type="component" value="Unassembled WGS sequence"/>
</dbReference>
<evidence type="ECO:0000256" key="3">
    <source>
        <dbReference type="ARBA" id="ARBA00023306"/>
    </source>
</evidence>
<comment type="caution">
    <text evidence="6">The sequence shown here is derived from an EMBL/GenBank/DDBJ whole genome shotgun (WGS) entry which is preliminary data.</text>
</comment>
<dbReference type="InterPro" id="IPR036858">
    <property type="entry name" value="Cyclin-dep_kinase_reg-sub_sf"/>
</dbReference>
<comment type="similarity">
    <text evidence="1 4">Belongs to the CKS family.</text>
</comment>
<evidence type="ECO:0000256" key="2">
    <source>
        <dbReference type="ARBA" id="ARBA00022618"/>
    </source>
</evidence>
<name>A0A9P8IFF2_MORAP</name>
<evidence type="ECO:0000256" key="4">
    <source>
        <dbReference type="RuleBase" id="RU311113"/>
    </source>
</evidence>
<feature type="region of interest" description="Disordered" evidence="5">
    <location>
        <begin position="1"/>
        <end position="83"/>
    </location>
</feature>
<dbReference type="Gene3D" id="3.30.170.10">
    <property type="entry name" value="Cyclin-dependent kinase, regulatory subunit"/>
    <property type="match status" value="2"/>
</dbReference>
<dbReference type="Pfam" id="PF01111">
    <property type="entry name" value="CKS"/>
    <property type="match status" value="1"/>
</dbReference>
<dbReference type="InterPro" id="IPR000789">
    <property type="entry name" value="Cyclin-dep_kinase_reg-sub"/>
</dbReference>
<keyword evidence="2 4" id="KW-0132">Cell division</keyword>
<evidence type="ECO:0000256" key="5">
    <source>
        <dbReference type="SAM" id="MobiDB-lite"/>
    </source>
</evidence>
<dbReference type="SMART" id="SM01084">
    <property type="entry name" value="CKS"/>
    <property type="match status" value="1"/>
</dbReference>
<evidence type="ECO:0000313" key="6">
    <source>
        <dbReference type="EMBL" id="KAG9327377.1"/>
    </source>
</evidence>
<feature type="compositionally biased region" description="Low complexity" evidence="5">
    <location>
        <begin position="26"/>
        <end position="63"/>
    </location>
</feature>
<dbReference type="PANTHER" id="PTHR23415">
    <property type="entry name" value="CYCLIN-DEPENDENT KINASES REGULATORY SUBUNIT/60S RIBOSOME SUBUNIT BIOGENESIS PROTEIN NIP7"/>
    <property type="match status" value="1"/>
</dbReference>
<reference evidence="6" key="1">
    <citation type="submission" date="2021-07" db="EMBL/GenBank/DDBJ databases">
        <title>Draft genome of Mortierella alpina, strain LL118, isolated from an aspen leaf litter sample.</title>
        <authorList>
            <person name="Yang S."/>
            <person name="Vinatzer B.A."/>
        </authorList>
    </citation>
    <scope>NUCLEOTIDE SEQUENCE</scope>
    <source>
        <strain evidence="6">LL118</strain>
    </source>
</reference>
<comment type="function">
    <text evidence="4">Binds to the catalytic subunit of the cyclin dependent kinases and is essential for their biological function.</text>
</comment>
<dbReference type="AlphaFoldDB" id="A0A9P8IFF2"/>
<protein>
    <recommendedName>
        <fullName evidence="4">Cyclin-dependent kinases regulatory subunit</fullName>
    </recommendedName>
</protein>
<sequence length="205" mass="24405">MLSANEAHADSSLNHPAHQQQHHHASNSNHINNTNNNTNSGNIPMMPQQPYQQYVPQVQFQHSSQHHHPNHRQEEEKARIRAEQRAKDIAKNAEHIFYSTRYYDDLWEYRQVLARLSYWQEPEERWRLSTNIKRDPSRHVSLPKAIARHVPNELMTEEEWRSLGVKQSQGWEHYMIHNPEPHVLLFKREKDYQLKYLNGVKQSSG</sequence>
<keyword evidence="3 4" id="KW-0131">Cell cycle</keyword>
<feature type="compositionally biased region" description="Basic and acidic residues" evidence="5">
    <location>
        <begin position="71"/>
        <end position="83"/>
    </location>
</feature>